<dbReference type="EMBL" id="JANPWB010000006">
    <property type="protein sequence ID" value="KAJ1178588.1"/>
    <property type="molecule type" value="Genomic_DNA"/>
</dbReference>
<proteinExistence type="predicted"/>
<gene>
    <name evidence="1" type="ORF">NDU88_003833</name>
</gene>
<dbReference type="AlphaFoldDB" id="A0AAV7TQ89"/>
<organism evidence="1 2">
    <name type="scientific">Pleurodeles waltl</name>
    <name type="common">Iberian ribbed newt</name>
    <dbReference type="NCBI Taxonomy" id="8319"/>
    <lineage>
        <taxon>Eukaryota</taxon>
        <taxon>Metazoa</taxon>
        <taxon>Chordata</taxon>
        <taxon>Craniata</taxon>
        <taxon>Vertebrata</taxon>
        <taxon>Euteleostomi</taxon>
        <taxon>Amphibia</taxon>
        <taxon>Batrachia</taxon>
        <taxon>Caudata</taxon>
        <taxon>Salamandroidea</taxon>
        <taxon>Salamandridae</taxon>
        <taxon>Pleurodelinae</taxon>
        <taxon>Pleurodeles</taxon>
    </lineage>
</organism>
<accession>A0AAV7TQ89</accession>
<evidence type="ECO:0000313" key="2">
    <source>
        <dbReference type="Proteomes" id="UP001066276"/>
    </source>
</evidence>
<protein>
    <submittedName>
        <fullName evidence="1">Uncharacterized protein</fullName>
    </submittedName>
</protein>
<evidence type="ECO:0000313" key="1">
    <source>
        <dbReference type="EMBL" id="KAJ1178588.1"/>
    </source>
</evidence>
<name>A0AAV7TQ89_PLEWA</name>
<comment type="caution">
    <text evidence="1">The sequence shown here is derived from an EMBL/GenBank/DDBJ whole genome shotgun (WGS) entry which is preliminary data.</text>
</comment>
<reference evidence="1" key="1">
    <citation type="journal article" date="2022" name="bioRxiv">
        <title>Sequencing and chromosome-scale assembly of the giantPleurodeles waltlgenome.</title>
        <authorList>
            <person name="Brown T."/>
            <person name="Elewa A."/>
            <person name="Iarovenko S."/>
            <person name="Subramanian E."/>
            <person name="Araus A.J."/>
            <person name="Petzold A."/>
            <person name="Susuki M."/>
            <person name="Suzuki K.-i.T."/>
            <person name="Hayashi T."/>
            <person name="Toyoda A."/>
            <person name="Oliveira C."/>
            <person name="Osipova E."/>
            <person name="Leigh N.D."/>
            <person name="Simon A."/>
            <person name="Yun M.H."/>
        </authorList>
    </citation>
    <scope>NUCLEOTIDE SEQUENCE</scope>
    <source>
        <strain evidence="1">20211129_DDA</strain>
        <tissue evidence="1">Liver</tissue>
    </source>
</reference>
<dbReference type="Proteomes" id="UP001066276">
    <property type="component" value="Chromosome 3_2"/>
</dbReference>
<keyword evidence="2" id="KW-1185">Reference proteome</keyword>
<sequence>MEASIPGYIPQATVSPSAQDEALQAQEHLTYLSGLMSSDRALGQSCSCYRVEAPALGSIFWPAALLGF</sequence>